<dbReference type="RefSeq" id="WP_184015519.1">
    <property type="nucleotide sequence ID" value="NZ_JACHFD010000002.1"/>
</dbReference>
<evidence type="ECO:0000256" key="1">
    <source>
        <dbReference type="ARBA" id="ARBA00004141"/>
    </source>
</evidence>
<dbReference type="PANTHER" id="PTHR22777">
    <property type="entry name" value="HEMOLYSIN-RELATED"/>
    <property type="match status" value="1"/>
</dbReference>
<dbReference type="InterPro" id="IPR046342">
    <property type="entry name" value="CBS_dom_sf"/>
</dbReference>
<feature type="domain" description="CNNM transmembrane" evidence="10">
    <location>
        <begin position="1"/>
        <end position="180"/>
    </location>
</feature>
<dbReference type="Pfam" id="PF01595">
    <property type="entry name" value="CNNM"/>
    <property type="match status" value="1"/>
</dbReference>
<evidence type="ECO:0000313" key="11">
    <source>
        <dbReference type="EMBL" id="MBB5350315.1"/>
    </source>
</evidence>
<dbReference type="InterPro" id="IPR044751">
    <property type="entry name" value="Ion_transp-like_CBS"/>
</dbReference>
<proteinExistence type="predicted"/>
<evidence type="ECO:0000259" key="10">
    <source>
        <dbReference type="PROSITE" id="PS51846"/>
    </source>
</evidence>
<dbReference type="CDD" id="cd04590">
    <property type="entry name" value="CBS_pair_CorC_HlyC_assoc"/>
    <property type="match status" value="1"/>
</dbReference>
<dbReference type="Proteomes" id="UP000557717">
    <property type="component" value="Unassembled WGS sequence"/>
</dbReference>
<gene>
    <name evidence="11" type="ORF">HNR46_000539</name>
</gene>
<organism evidence="11 12">
    <name type="scientific">Haloferula luteola</name>
    <dbReference type="NCBI Taxonomy" id="595692"/>
    <lineage>
        <taxon>Bacteria</taxon>
        <taxon>Pseudomonadati</taxon>
        <taxon>Verrucomicrobiota</taxon>
        <taxon>Verrucomicrobiia</taxon>
        <taxon>Verrucomicrobiales</taxon>
        <taxon>Verrucomicrobiaceae</taxon>
        <taxon>Haloferula</taxon>
    </lineage>
</organism>
<dbReference type="Pfam" id="PF00571">
    <property type="entry name" value="CBS"/>
    <property type="match status" value="1"/>
</dbReference>
<dbReference type="EMBL" id="JACHFD010000002">
    <property type="protein sequence ID" value="MBB5350315.1"/>
    <property type="molecule type" value="Genomic_DNA"/>
</dbReference>
<dbReference type="PROSITE" id="PS51846">
    <property type="entry name" value="CNNM"/>
    <property type="match status" value="1"/>
</dbReference>
<dbReference type="InterPro" id="IPR000644">
    <property type="entry name" value="CBS_dom"/>
</dbReference>
<evidence type="ECO:0000256" key="7">
    <source>
        <dbReference type="PROSITE-ProRule" id="PRU00703"/>
    </source>
</evidence>
<evidence type="ECO:0000259" key="9">
    <source>
        <dbReference type="PROSITE" id="PS51371"/>
    </source>
</evidence>
<keyword evidence="6 8" id="KW-0472">Membrane</keyword>
<reference evidence="11 12" key="1">
    <citation type="submission" date="2020-08" db="EMBL/GenBank/DDBJ databases">
        <title>Genomic Encyclopedia of Type Strains, Phase IV (KMG-IV): sequencing the most valuable type-strain genomes for metagenomic binning, comparative biology and taxonomic classification.</title>
        <authorList>
            <person name="Goeker M."/>
        </authorList>
    </citation>
    <scope>NUCLEOTIDE SEQUENCE [LARGE SCALE GENOMIC DNA]</scope>
    <source>
        <strain evidence="11 12">YC6886</strain>
    </source>
</reference>
<dbReference type="PROSITE" id="PS51371">
    <property type="entry name" value="CBS"/>
    <property type="match status" value="1"/>
</dbReference>
<evidence type="ECO:0000313" key="12">
    <source>
        <dbReference type="Proteomes" id="UP000557717"/>
    </source>
</evidence>
<dbReference type="PANTHER" id="PTHR22777:SF4">
    <property type="entry name" value="UPF0053 PROTEIN SLL1254"/>
    <property type="match status" value="1"/>
</dbReference>
<protein>
    <submittedName>
        <fullName evidence="11">CBS domain containing-hemolysin-like protein</fullName>
    </submittedName>
</protein>
<feature type="domain" description="CBS" evidence="9">
    <location>
        <begin position="260"/>
        <end position="321"/>
    </location>
</feature>
<keyword evidence="4 8" id="KW-1133">Transmembrane helix</keyword>
<dbReference type="AlphaFoldDB" id="A0A840UX55"/>
<evidence type="ECO:0000256" key="2">
    <source>
        <dbReference type="ARBA" id="ARBA00022692"/>
    </source>
</evidence>
<dbReference type="Gene3D" id="3.10.580.10">
    <property type="entry name" value="CBS-domain"/>
    <property type="match status" value="1"/>
</dbReference>
<name>A0A840UX55_9BACT</name>
<dbReference type="GO" id="GO:0005886">
    <property type="term" value="C:plasma membrane"/>
    <property type="evidence" value="ECO:0007669"/>
    <property type="project" value="TreeGrafter"/>
</dbReference>
<evidence type="ECO:0000256" key="5">
    <source>
        <dbReference type="ARBA" id="ARBA00023122"/>
    </source>
</evidence>
<evidence type="ECO:0000256" key="4">
    <source>
        <dbReference type="ARBA" id="ARBA00022989"/>
    </source>
</evidence>
<evidence type="ECO:0000256" key="6">
    <source>
        <dbReference type="ARBA" id="ARBA00023136"/>
    </source>
</evidence>
<dbReference type="SUPFAM" id="SSF54631">
    <property type="entry name" value="CBS-domain pair"/>
    <property type="match status" value="1"/>
</dbReference>
<accession>A0A840UX55</accession>
<evidence type="ECO:0000256" key="3">
    <source>
        <dbReference type="ARBA" id="ARBA00022737"/>
    </source>
</evidence>
<dbReference type="InterPro" id="IPR002550">
    <property type="entry name" value="CNNM"/>
</dbReference>
<evidence type="ECO:0000256" key="8">
    <source>
        <dbReference type="PROSITE-ProRule" id="PRU01193"/>
    </source>
</evidence>
<keyword evidence="3" id="KW-0677">Repeat</keyword>
<sequence>MLLLIGYVLLALGCSFLCSLLEATLLTVTPSAIETAKQRGKKWAVAMERLKSDIDRSLSAILTLNTVAHTMGAAGAGAQYVKLYGDATGGVFAGFLTLAILVFTEIIPKTLGARYASFFAAPTAWLLPWMERLLGPLVWLCRQVTRLVTFGKANQGPVHREELIAVANLGERLGEIGKHESAVVRNILQLSETTVAKIMTPRTVMFTLPHDLSFAEFVDRVADEPYSRIPVYGESPDEIRGFVLKSDALLRCLRAPDGKISEVMLPLAATPEQIGVDRLFSRMLREGRHLLVVHNEFGTIVGLVTLEDVLETVIGSEILDETDRDADLRKVARNLWQDRASMMVPSGEA</sequence>
<keyword evidence="12" id="KW-1185">Reference proteome</keyword>
<comment type="subcellular location">
    <subcellularLocation>
        <location evidence="1">Membrane</location>
        <topology evidence="1">Multi-pass membrane protein</topology>
    </subcellularLocation>
</comment>
<keyword evidence="5 7" id="KW-0129">CBS domain</keyword>
<comment type="caution">
    <text evidence="11">The sequence shown here is derived from an EMBL/GenBank/DDBJ whole genome shotgun (WGS) entry which is preliminary data.</text>
</comment>
<keyword evidence="2 8" id="KW-0812">Transmembrane</keyword>